<evidence type="ECO:0000313" key="3">
    <source>
        <dbReference type="Proteomes" id="UP001465976"/>
    </source>
</evidence>
<reference evidence="2 3" key="1">
    <citation type="submission" date="2024-02" db="EMBL/GenBank/DDBJ databases">
        <title>A draft genome for the cacao thread blight pathogen Marasmius crinis-equi.</title>
        <authorList>
            <person name="Cohen S.P."/>
            <person name="Baruah I.K."/>
            <person name="Amoako-Attah I."/>
            <person name="Bukari Y."/>
            <person name="Meinhardt L.W."/>
            <person name="Bailey B.A."/>
        </authorList>
    </citation>
    <scope>NUCLEOTIDE SEQUENCE [LARGE SCALE GENOMIC DNA]</scope>
    <source>
        <strain evidence="2 3">GH-76</strain>
    </source>
</reference>
<dbReference type="Proteomes" id="UP001465976">
    <property type="component" value="Unassembled WGS sequence"/>
</dbReference>
<comment type="caution">
    <text evidence="2">The sequence shown here is derived from an EMBL/GenBank/DDBJ whole genome shotgun (WGS) entry which is preliminary data.</text>
</comment>
<sequence>MFSRSSAGGSLPQNSSFWNKFKPKSKEPEKPPAMALSRPRLLTLAFGDMETICTLPNSYVELDEAARNWARPPPDAAFTLRVPVEYASIHAARLVAGPYIYLTSEDSYQIAAMGAQGLRVEICSDAPPPPDEPPAPPPPPVLDMPATFNLELAPGQNVALDTTISSDELDMARMEDGTTVDGLFWGKLDIVHQGDTHTMEFSGTRLNQEQYPSEFMFDSRVMTRLAVAAKPAAAKCNLSILSPMQQYCEVILSFSNYWKLGVCWPNPEVESNNRFKHLIRAHPGGALEHFSTQAVSTALYYEAIPDAGMLEPEEVLNPRTGFAMPYETFVPHLINVLDSLGLSLYAKTNFVKFGFGSNNIAAFAAHKNIAYRFLRPSRIAAAVDITVSCDPCVFTRLFLIFRGVNDEEVAMFADLNASEKEAHAFNWREVVGWVEESKDPQMFRVLETSVLEIS</sequence>
<accession>A0ABR3F5C2</accession>
<proteinExistence type="predicted"/>
<name>A0ABR3F5C2_9AGAR</name>
<evidence type="ECO:0000313" key="2">
    <source>
        <dbReference type="EMBL" id="KAL0570253.1"/>
    </source>
</evidence>
<gene>
    <name evidence="2" type="ORF">V5O48_011715</name>
</gene>
<feature type="compositionally biased region" description="Polar residues" evidence="1">
    <location>
        <begin position="1"/>
        <end position="18"/>
    </location>
</feature>
<organism evidence="2 3">
    <name type="scientific">Marasmius crinis-equi</name>
    <dbReference type="NCBI Taxonomy" id="585013"/>
    <lineage>
        <taxon>Eukaryota</taxon>
        <taxon>Fungi</taxon>
        <taxon>Dikarya</taxon>
        <taxon>Basidiomycota</taxon>
        <taxon>Agaricomycotina</taxon>
        <taxon>Agaricomycetes</taxon>
        <taxon>Agaricomycetidae</taxon>
        <taxon>Agaricales</taxon>
        <taxon>Marasmiineae</taxon>
        <taxon>Marasmiaceae</taxon>
        <taxon>Marasmius</taxon>
    </lineage>
</organism>
<evidence type="ECO:0000256" key="1">
    <source>
        <dbReference type="SAM" id="MobiDB-lite"/>
    </source>
</evidence>
<dbReference type="EMBL" id="JBAHYK010000969">
    <property type="protein sequence ID" value="KAL0570253.1"/>
    <property type="molecule type" value="Genomic_DNA"/>
</dbReference>
<protein>
    <submittedName>
        <fullName evidence="2">Uncharacterized protein</fullName>
    </submittedName>
</protein>
<keyword evidence="3" id="KW-1185">Reference proteome</keyword>
<feature type="region of interest" description="Disordered" evidence="1">
    <location>
        <begin position="1"/>
        <end position="34"/>
    </location>
</feature>